<dbReference type="Pfam" id="PF00196">
    <property type="entry name" value="GerE"/>
    <property type="match status" value="1"/>
</dbReference>
<dbReference type="GO" id="GO:0006355">
    <property type="term" value="P:regulation of DNA-templated transcription"/>
    <property type="evidence" value="ECO:0007669"/>
    <property type="project" value="InterPro"/>
</dbReference>
<gene>
    <name evidence="2" type="ORF">CUN60_01475</name>
</gene>
<feature type="domain" description="HTH luxR-type" evidence="1">
    <location>
        <begin position="171"/>
        <end position="230"/>
    </location>
</feature>
<dbReference type="InterPro" id="IPR000792">
    <property type="entry name" value="Tscrpt_reg_LuxR_C"/>
</dbReference>
<dbReference type="RefSeq" id="WP_102950327.1">
    <property type="nucleotide sequence ID" value="NZ_CP024847.1"/>
</dbReference>
<evidence type="ECO:0000259" key="1">
    <source>
        <dbReference type="SMART" id="SM00421"/>
    </source>
</evidence>
<accession>A0A2I7N3I7</accession>
<reference evidence="3" key="1">
    <citation type="submission" date="2017-11" db="EMBL/GenBank/DDBJ databases">
        <authorList>
            <person name="Chan K.G."/>
            <person name="Lee L.S."/>
        </authorList>
    </citation>
    <scope>NUCLEOTIDE SEQUENCE [LARGE SCALE GENOMIC DNA]</scope>
    <source>
        <strain evidence="3">DSM 100970</strain>
    </source>
</reference>
<dbReference type="SMART" id="SM00421">
    <property type="entry name" value="HTH_LUXR"/>
    <property type="match status" value="1"/>
</dbReference>
<dbReference type="OrthoDB" id="9758570at2"/>
<dbReference type="EMBL" id="CP024847">
    <property type="protein sequence ID" value="AUR51027.1"/>
    <property type="molecule type" value="Genomic_DNA"/>
</dbReference>
<dbReference type="InterPro" id="IPR016032">
    <property type="entry name" value="Sig_transdc_resp-reg_C-effctor"/>
</dbReference>
<dbReference type="InterPro" id="IPR036388">
    <property type="entry name" value="WH-like_DNA-bd_sf"/>
</dbReference>
<dbReference type="GO" id="GO:0003677">
    <property type="term" value="F:DNA binding"/>
    <property type="evidence" value="ECO:0007669"/>
    <property type="project" value="InterPro"/>
</dbReference>
<proteinExistence type="predicted"/>
<dbReference type="Proteomes" id="UP000236655">
    <property type="component" value="Chromosome"/>
</dbReference>
<protein>
    <recommendedName>
        <fullName evidence="1">HTH luxR-type domain-containing protein</fullName>
    </recommendedName>
</protein>
<evidence type="ECO:0000313" key="3">
    <source>
        <dbReference type="Proteomes" id="UP000236655"/>
    </source>
</evidence>
<dbReference type="Gene3D" id="1.10.10.10">
    <property type="entry name" value="Winged helix-like DNA-binding domain superfamily/Winged helix DNA-binding domain"/>
    <property type="match status" value="1"/>
</dbReference>
<dbReference type="SUPFAM" id="SSF46894">
    <property type="entry name" value="C-terminal effector domain of the bipartite response regulators"/>
    <property type="match status" value="1"/>
</dbReference>
<sequence length="255" mass="29362">MQQLTAIERRDYINNVLIPWFKPLIEQPIYSCIYNDNLEVVICTQKSAQGLGFSQWEEVVGLGYKQSSELARKICGDKYTDENQQEIIKYAQLILDLQAKVFQERQVVTFFDLLPYNSTFQSHIVIYTPIFHPNGEVVALQSFSHESKFFGFQEHFFKMASEPLAKEYPLHKDLSRREQEIMFLLANGLSQEQIAKTLSLSRSTIASIIANQLSEKFNIPGANTQLLSKIAIEAGYFQYIPESLYRPFVVSLLPE</sequence>
<dbReference type="KEGG" id="nba:CUN60_01475"/>
<dbReference type="AlphaFoldDB" id="A0A2I7N3I7"/>
<name>A0A2I7N3I7_9NEIS</name>
<organism evidence="2 3">
    <name type="scientific">Aquella oligotrophica</name>
    <dbReference type="NCBI Taxonomy" id="2067065"/>
    <lineage>
        <taxon>Bacteria</taxon>
        <taxon>Pseudomonadati</taxon>
        <taxon>Pseudomonadota</taxon>
        <taxon>Betaproteobacteria</taxon>
        <taxon>Neisseriales</taxon>
        <taxon>Neisseriaceae</taxon>
        <taxon>Aquella</taxon>
    </lineage>
</organism>
<keyword evidence="3" id="KW-1185">Reference proteome</keyword>
<dbReference type="PRINTS" id="PR00038">
    <property type="entry name" value="HTHLUXR"/>
</dbReference>
<evidence type="ECO:0000313" key="2">
    <source>
        <dbReference type="EMBL" id="AUR51027.1"/>
    </source>
</evidence>